<protein>
    <recommendedName>
        <fullName evidence="3">Acyl carrier protein</fullName>
    </recommendedName>
</protein>
<evidence type="ECO:0000313" key="2">
    <source>
        <dbReference type="Proteomes" id="UP000627292"/>
    </source>
</evidence>
<comment type="caution">
    <text evidence="1">The sequence shown here is derived from an EMBL/GenBank/DDBJ whole genome shotgun (WGS) entry which is preliminary data.</text>
</comment>
<dbReference type="RefSeq" id="WP_188957285.1">
    <property type="nucleotide sequence ID" value="NZ_BMIB01000005.1"/>
</dbReference>
<reference evidence="1" key="2">
    <citation type="submission" date="2020-09" db="EMBL/GenBank/DDBJ databases">
        <authorList>
            <person name="Sun Q."/>
            <person name="Zhou Y."/>
        </authorList>
    </citation>
    <scope>NUCLEOTIDE SEQUENCE</scope>
    <source>
        <strain evidence="1">CGMCC 1.15290</strain>
    </source>
</reference>
<dbReference type="EMBL" id="BMIB01000005">
    <property type="protein sequence ID" value="GGH79138.1"/>
    <property type="molecule type" value="Genomic_DNA"/>
</dbReference>
<proteinExistence type="predicted"/>
<dbReference type="Proteomes" id="UP000627292">
    <property type="component" value="Unassembled WGS sequence"/>
</dbReference>
<dbReference type="Gene3D" id="1.10.1200.10">
    <property type="entry name" value="ACP-like"/>
    <property type="match status" value="1"/>
</dbReference>
<organism evidence="1 2">
    <name type="scientific">Filimonas zeae</name>
    <dbReference type="NCBI Taxonomy" id="1737353"/>
    <lineage>
        <taxon>Bacteria</taxon>
        <taxon>Pseudomonadati</taxon>
        <taxon>Bacteroidota</taxon>
        <taxon>Chitinophagia</taxon>
        <taxon>Chitinophagales</taxon>
        <taxon>Chitinophagaceae</taxon>
        <taxon>Filimonas</taxon>
    </lineage>
</organism>
<dbReference type="InterPro" id="IPR036736">
    <property type="entry name" value="ACP-like_sf"/>
</dbReference>
<gene>
    <name evidence="1" type="ORF">GCM10011379_48050</name>
</gene>
<evidence type="ECO:0008006" key="3">
    <source>
        <dbReference type="Google" id="ProtNLM"/>
    </source>
</evidence>
<keyword evidence="2" id="KW-1185">Reference proteome</keyword>
<evidence type="ECO:0000313" key="1">
    <source>
        <dbReference type="EMBL" id="GGH79138.1"/>
    </source>
</evidence>
<name>A0A917MYR6_9BACT</name>
<reference evidence="1" key="1">
    <citation type="journal article" date="2014" name="Int. J. Syst. Evol. Microbiol.">
        <title>Complete genome sequence of Corynebacterium casei LMG S-19264T (=DSM 44701T), isolated from a smear-ripened cheese.</title>
        <authorList>
            <consortium name="US DOE Joint Genome Institute (JGI-PGF)"/>
            <person name="Walter F."/>
            <person name="Albersmeier A."/>
            <person name="Kalinowski J."/>
            <person name="Ruckert C."/>
        </authorList>
    </citation>
    <scope>NUCLEOTIDE SEQUENCE</scope>
    <source>
        <strain evidence="1">CGMCC 1.15290</strain>
    </source>
</reference>
<dbReference type="AlphaFoldDB" id="A0A917MYR6"/>
<sequence length="100" mass="11357">MDSLVPTHAPVNSEDTFAVLKTFIEEIIGEDFKDEIDIRRDSSFTADLELDSIEIVAFSEKVKLHFGSKLDFTGWLSNMDLDELIALKLSDVIEYIEACR</sequence>
<accession>A0A917MYR6</accession>
<dbReference type="SUPFAM" id="SSF47336">
    <property type="entry name" value="ACP-like"/>
    <property type="match status" value="1"/>
</dbReference>